<dbReference type="InterPro" id="IPR027417">
    <property type="entry name" value="P-loop_NTPase"/>
</dbReference>
<evidence type="ECO:0000256" key="3">
    <source>
        <dbReference type="ARBA" id="ARBA00022679"/>
    </source>
</evidence>
<keyword evidence="7" id="KW-0479">Metal-binding</keyword>
<evidence type="ECO:0000313" key="18">
    <source>
        <dbReference type="Proteomes" id="UP001190700"/>
    </source>
</evidence>
<dbReference type="EMBL" id="LGRX02024748">
    <property type="protein sequence ID" value="KAK3253581.1"/>
    <property type="molecule type" value="Genomic_DNA"/>
</dbReference>
<evidence type="ECO:0000256" key="14">
    <source>
        <dbReference type="ARBA" id="ARBA00030754"/>
    </source>
</evidence>
<dbReference type="GO" id="GO:0046872">
    <property type="term" value="F:metal ion binding"/>
    <property type="evidence" value="ECO:0007669"/>
    <property type="project" value="UniProtKB-KW"/>
</dbReference>
<keyword evidence="6" id="KW-0540">Nuclease</keyword>
<proteinExistence type="inferred from homology"/>
<name>A0AAE0F685_9CHLO</name>
<comment type="similarity">
    <text evidence="2">Belongs to the nanoviruses/circoviruses replication-associated protein family.</text>
</comment>
<keyword evidence="11" id="KW-0190">Covalent protein-DNA linkage</keyword>
<dbReference type="GO" id="GO:0016779">
    <property type="term" value="F:nucleotidyltransferase activity"/>
    <property type="evidence" value="ECO:0007669"/>
    <property type="project" value="UniProtKB-KW"/>
</dbReference>
<dbReference type="GO" id="GO:0003677">
    <property type="term" value="F:DNA binding"/>
    <property type="evidence" value="ECO:0007669"/>
    <property type="project" value="UniProtKB-KW"/>
</dbReference>
<evidence type="ECO:0000256" key="5">
    <source>
        <dbReference type="ARBA" id="ARBA00022705"/>
    </source>
</evidence>
<dbReference type="PROSITE" id="PS52020">
    <property type="entry name" value="CRESS_DNA_REP"/>
    <property type="match status" value="1"/>
</dbReference>
<dbReference type="Pfam" id="PF00910">
    <property type="entry name" value="RNA_helicase"/>
    <property type="match status" value="1"/>
</dbReference>
<comment type="cofactor">
    <cofactor evidence="1">
        <name>Mn(2+)</name>
        <dbReference type="ChEBI" id="CHEBI:29035"/>
    </cofactor>
</comment>
<dbReference type="GO" id="GO:0016787">
    <property type="term" value="F:hydrolase activity"/>
    <property type="evidence" value="ECO:0007669"/>
    <property type="project" value="UniProtKB-KW"/>
</dbReference>
<evidence type="ECO:0000256" key="11">
    <source>
        <dbReference type="ARBA" id="ARBA00023124"/>
    </source>
</evidence>
<keyword evidence="8" id="KW-0547">Nucleotide-binding</keyword>
<protein>
    <recommendedName>
        <fullName evidence="14">ATP-dependent helicase Rep</fullName>
    </recommendedName>
    <alternativeName>
        <fullName evidence="15">RepP</fullName>
    </alternativeName>
</protein>
<evidence type="ECO:0000256" key="8">
    <source>
        <dbReference type="ARBA" id="ARBA00022741"/>
    </source>
</evidence>
<evidence type="ECO:0000256" key="10">
    <source>
        <dbReference type="ARBA" id="ARBA00022801"/>
    </source>
</evidence>
<evidence type="ECO:0000256" key="4">
    <source>
        <dbReference type="ARBA" id="ARBA00022695"/>
    </source>
</evidence>
<keyword evidence="18" id="KW-1185">Reference proteome</keyword>
<dbReference type="Pfam" id="PF02407">
    <property type="entry name" value="Viral_Rep"/>
    <property type="match status" value="1"/>
</dbReference>
<dbReference type="Gene3D" id="3.40.50.300">
    <property type="entry name" value="P-loop containing nucleotide triphosphate hydrolases"/>
    <property type="match status" value="1"/>
</dbReference>
<keyword evidence="4" id="KW-0548">Nucleotidyltransferase</keyword>
<dbReference type="AlphaFoldDB" id="A0AAE0F685"/>
<evidence type="ECO:0000256" key="1">
    <source>
        <dbReference type="ARBA" id="ARBA00001936"/>
    </source>
</evidence>
<evidence type="ECO:0000256" key="13">
    <source>
        <dbReference type="ARBA" id="ARBA00023268"/>
    </source>
</evidence>
<keyword evidence="13" id="KW-0511">Multifunctional enzyme</keyword>
<evidence type="ECO:0000256" key="9">
    <source>
        <dbReference type="ARBA" id="ARBA00022759"/>
    </source>
</evidence>
<keyword evidence="9" id="KW-0255">Endonuclease</keyword>
<keyword evidence="5" id="KW-0235">DNA replication</keyword>
<reference evidence="17 18" key="1">
    <citation type="journal article" date="2015" name="Genome Biol. Evol.">
        <title>Comparative Genomics of a Bacterivorous Green Alga Reveals Evolutionary Causalities and Consequences of Phago-Mixotrophic Mode of Nutrition.</title>
        <authorList>
            <person name="Burns J.A."/>
            <person name="Paasch A."/>
            <person name="Narechania A."/>
            <person name="Kim E."/>
        </authorList>
    </citation>
    <scope>NUCLEOTIDE SEQUENCE [LARGE SCALE GENOMIC DNA]</scope>
    <source>
        <strain evidence="17 18">PLY_AMNH</strain>
    </source>
</reference>
<dbReference type="Proteomes" id="UP001190700">
    <property type="component" value="Unassembled WGS sequence"/>
</dbReference>
<evidence type="ECO:0000256" key="6">
    <source>
        <dbReference type="ARBA" id="ARBA00022722"/>
    </source>
</evidence>
<sequence>MENDKKKSRNFVFTFNNYQTKAEEHVAIDALDCRYMKYGKEVAPTTGTPHLQGMVCFKNAISLKSVRKKLPGCDVRIMISLEGSLDYVGKEGDVTERGEKPMSQDEKGKAGEAYWQEIRLAAEEGRDDDIPEQVRFNNYKAVEHHREKALKRRHLANTEEQMLWYYGETRTGKSQKARTDHPTAYLKNCNKWWCGYEDDKVVIIEDFDKKHYMLIHFLKIWADRYPFLAEIKCGSRKIRPELIIVTSNYHPRDIWVAKQDLEPILERFKCVKFSKLHVGERGSASQVAFETVGVDAGSSESMPVDDGCIPCIDIISADCA</sequence>
<feature type="domain" description="CRESS-DNA virus Rep endonuclease" evidence="16">
    <location>
        <begin position="5"/>
        <end position="100"/>
    </location>
</feature>
<gene>
    <name evidence="17" type="ORF">CYMTET_37170</name>
</gene>
<evidence type="ECO:0000256" key="2">
    <source>
        <dbReference type="ARBA" id="ARBA00008545"/>
    </source>
</evidence>
<accession>A0AAE0F685</accession>
<keyword evidence="10" id="KW-0378">Hydrolase</keyword>
<evidence type="ECO:0000256" key="7">
    <source>
        <dbReference type="ARBA" id="ARBA00022723"/>
    </source>
</evidence>
<dbReference type="InterPro" id="IPR000605">
    <property type="entry name" value="Helicase_SF3_ssDNA/RNA_vir"/>
</dbReference>
<comment type="caution">
    <text evidence="17">The sequence shown here is derived from an EMBL/GenBank/DDBJ whole genome shotgun (WGS) entry which is preliminary data.</text>
</comment>
<dbReference type="Gene3D" id="3.40.1310.20">
    <property type="match status" value="1"/>
</dbReference>
<dbReference type="GO" id="GO:0006260">
    <property type="term" value="P:DNA replication"/>
    <property type="evidence" value="ECO:0007669"/>
    <property type="project" value="UniProtKB-KW"/>
</dbReference>
<organism evidence="17 18">
    <name type="scientific">Cymbomonas tetramitiformis</name>
    <dbReference type="NCBI Taxonomy" id="36881"/>
    <lineage>
        <taxon>Eukaryota</taxon>
        <taxon>Viridiplantae</taxon>
        <taxon>Chlorophyta</taxon>
        <taxon>Pyramimonadophyceae</taxon>
        <taxon>Pyramimonadales</taxon>
        <taxon>Pyramimonadaceae</taxon>
        <taxon>Cymbomonas</taxon>
    </lineage>
</organism>
<dbReference type="GO" id="GO:0003724">
    <property type="term" value="F:RNA helicase activity"/>
    <property type="evidence" value="ECO:0007669"/>
    <property type="project" value="InterPro"/>
</dbReference>
<evidence type="ECO:0000256" key="12">
    <source>
        <dbReference type="ARBA" id="ARBA00023125"/>
    </source>
</evidence>
<dbReference type="SUPFAM" id="SSF52540">
    <property type="entry name" value="P-loop containing nucleoside triphosphate hydrolases"/>
    <property type="match status" value="1"/>
</dbReference>
<evidence type="ECO:0000256" key="15">
    <source>
        <dbReference type="ARBA" id="ARBA00032243"/>
    </source>
</evidence>
<keyword evidence="12" id="KW-0238">DNA-binding</keyword>
<dbReference type="GO" id="GO:0000166">
    <property type="term" value="F:nucleotide binding"/>
    <property type="evidence" value="ECO:0007669"/>
    <property type="project" value="UniProtKB-KW"/>
</dbReference>
<dbReference type="GO" id="GO:0004519">
    <property type="term" value="F:endonuclease activity"/>
    <property type="evidence" value="ECO:0007669"/>
    <property type="project" value="UniProtKB-KW"/>
</dbReference>
<dbReference type="InterPro" id="IPR049912">
    <property type="entry name" value="CRESS_DNA_REP"/>
</dbReference>
<evidence type="ECO:0000259" key="16">
    <source>
        <dbReference type="PROSITE" id="PS52020"/>
    </source>
</evidence>
<keyword evidence="3" id="KW-0808">Transferase</keyword>
<dbReference type="GO" id="GO:0003723">
    <property type="term" value="F:RNA binding"/>
    <property type="evidence" value="ECO:0007669"/>
    <property type="project" value="InterPro"/>
</dbReference>
<evidence type="ECO:0000313" key="17">
    <source>
        <dbReference type="EMBL" id="KAK3253581.1"/>
    </source>
</evidence>